<gene>
    <name evidence="3" type="ORF">EJ73_01464</name>
</gene>
<dbReference type="Gene3D" id="1.10.3210.10">
    <property type="entry name" value="Hypothetical protein af1432"/>
    <property type="match status" value="1"/>
</dbReference>
<dbReference type="InterPro" id="IPR006675">
    <property type="entry name" value="HDIG_dom"/>
</dbReference>
<keyword evidence="1" id="KW-1133">Transmembrane helix</keyword>
<feature type="transmembrane region" description="Helical" evidence="1">
    <location>
        <begin position="12"/>
        <end position="33"/>
    </location>
</feature>
<feature type="transmembrane region" description="Helical" evidence="1">
    <location>
        <begin position="392"/>
        <end position="409"/>
    </location>
</feature>
<organism evidence="3 4">
    <name type="scientific">Hoylesella shahii DSM 15611 = JCM 12083</name>
    <dbReference type="NCBI Taxonomy" id="1122991"/>
    <lineage>
        <taxon>Bacteria</taxon>
        <taxon>Pseudomonadati</taxon>
        <taxon>Bacteroidota</taxon>
        <taxon>Bacteroidia</taxon>
        <taxon>Bacteroidales</taxon>
        <taxon>Prevotellaceae</taxon>
        <taxon>Hoylesella</taxon>
    </lineage>
</organism>
<dbReference type="NCBIfam" id="TIGR00277">
    <property type="entry name" value="HDIG"/>
    <property type="match status" value="1"/>
</dbReference>
<sequence length="684" mass="77588">MNDSIITKGRNLKSVLSLGGFVLVSLLVIMWFLPRNNKPQLRYDVGKPWMYGSLIAKFDFPVYKSDEVIREEKDSLLSLFQPYYNYDKSMEKKQMAKLHADFPNGIPGVPAAQMHTLYDRLHRLYQSGIINTAQYNTIAKDSNNMVRVIIGKRAQSMQIGCIYSTMRAYEQLLNDQVLSDYKQALQQADIVSYVQPNITYDKERSTTELNDLLSSVPLASGMVLSGQKIIDRGEIVNDYSYRVLTSLDRELERRNESKAEIKNTVIGQFIYVLLLLCLFTCFIVLFRPQYLGKVRSVVMLYVMITIYPVIVSLFMEHSLLSVYIIPFAIGPMFIRVFMDSRTAFIAHLVSMLICAVALKYQFEFILLQLISGLVAIYSLSDLSGRAQLFKCALFVTVGNFVTFFTLQLMQTGDVANFEVSMYSHFVANGVLLLLAYPLMFVIERTFGFTSNVTLFELSNTNKGLLRKMSEVAPGTFQHSITVGNLAAEIANRIGADSLLVRTGALYHDIGKMNNPVFFTENQVGVNPHKGLPYKESARIIISHVTEGVKMAEKANLPGFVREFILTHHGCGMAKYFYINYKNEHPDEEVDVRDFSYPGPDPFTREQAILMMADTVEAASRSLPEYTEESIKALIDRLVDAQLEEGHFKECPITFRDIAVAKAVMLERLKSIYHTRVSYPTLKQA</sequence>
<evidence type="ECO:0000256" key="1">
    <source>
        <dbReference type="SAM" id="Phobius"/>
    </source>
</evidence>
<accession>A0A318HU07</accession>
<dbReference type="Pfam" id="PF01966">
    <property type="entry name" value="HD"/>
    <property type="match status" value="1"/>
</dbReference>
<dbReference type="InterPro" id="IPR011621">
    <property type="entry name" value="Metal-dep_PHydrolase_7TM_intra"/>
</dbReference>
<keyword evidence="1" id="KW-0812">Transmembrane</keyword>
<evidence type="ECO:0000313" key="4">
    <source>
        <dbReference type="Proteomes" id="UP000248314"/>
    </source>
</evidence>
<name>A0A318HU07_9BACT</name>
<proteinExistence type="predicted"/>
<dbReference type="PANTHER" id="PTHR36442">
    <property type="entry name" value="CYCLIC-DI-AMP PHOSPHODIESTERASE PGPH"/>
    <property type="match status" value="1"/>
</dbReference>
<dbReference type="Pfam" id="PF07697">
    <property type="entry name" value="7TMR-HDED"/>
    <property type="match status" value="1"/>
</dbReference>
<keyword evidence="4" id="KW-1185">Reference proteome</keyword>
<dbReference type="EMBL" id="QJJX01000015">
    <property type="protein sequence ID" value="PXX21879.1"/>
    <property type="molecule type" value="Genomic_DNA"/>
</dbReference>
<reference evidence="3 4" key="1">
    <citation type="submission" date="2018-05" db="EMBL/GenBank/DDBJ databases">
        <title>Genomic Encyclopedia of Type Strains, Phase I: the one thousand microbial genomes (KMG-I) project.</title>
        <authorList>
            <person name="Kyrpides N."/>
        </authorList>
    </citation>
    <scope>NUCLEOTIDE SEQUENCE [LARGE SCALE GENOMIC DNA]</scope>
    <source>
        <strain evidence="3 4">DSM 15611</strain>
    </source>
</reference>
<dbReference type="RefSeq" id="WP_025816343.1">
    <property type="nucleotide sequence ID" value="NZ_BAIZ01000023.1"/>
</dbReference>
<dbReference type="PANTHER" id="PTHR36442:SF1">
    <property type="entry name" value="CYCLIC-DI-AMP PHOSPHODIESTERASE PGPH"/>
    <property type="match status" value="1"/>
</dbReference>
<dbReference type="STRING" id="1122991.GCA_000613445_01444"/>
<dbReference type="Pfam" id="PF07698">
    <property type="entry name" value="7TM-7TMR_HD"/>
    <property type="match status" value="1"/>
</dbReference>
<dbReference type="OrthoDB" id="9806952at2"/>
<comment type="caution">
    <text evidence="3">The sequence shown here is derived from an EMBL/GenBank/DDBJ whole genome shotgun (WGS) entry which is preliminary data.</text>
</comment>
<dbReference type="SMART" id="SM00471">
    <property type="entry name" value="HDc"/>
    <property type="match status" value="1"/>
</dbReference>
<feature type="transmembrane region" description="Helical" evidence="1">
    <location>
        <begin position="265"/>
        <end position="286"/>
    </location>
</feature>
<dbReference type="Proteomes" id="UP000248314">
    <property type="component" value="Unassembled WGS sequence"/>
</dbReference>
<keyword evidence="1" id="KW-0472">Membrane</keyword>
<feature type="domain" description="HD" evidence="2">
    <location>
        <begin position="475"/>
        <end position="618"/>
    </location>
</feature>
<dbReference type="PROSITE" id="PS51831">
    <property type="entry name" value="HD"/>
    <property type="match status" value="1"/>
</dbReference>
<dbReference type="InterPro" id="IPR052722">
    <property type="entry name" value="PgpH_phosphodiesterase"/>
</dbReference>
<dbReference type="InterPro" id="IPR006674">
    <property type="entry name" value="HD_domain"/>
</dbReference>
<dbReference type="AlphaFoldDB" id="A0A318HU07"/>
<feature type="transmembrane region" description="Helical" evidence="1">
    <location>
        <begin position="298"/>
        <end position="314"/>
    </location>
</feature>
<feature type="transmembrane region" description="Helical" evidence="1">
    <location>
        <begin position="421"/>
        <end position="442"/>
    </location>
</feature>
<dbReference type="SUPFAM" id="SSF109604">
    <property type="entry name" value="HD-domain/PDEase-like"/>
    <property type="match status" value="1"/>
</dbReference>
<feature type="transmembrane region" description="Helical" evidence="1">
    <location>
        <begin position="320"/>
        <end position="337"/>
    </location>
</feature>
<dbReference type="InterPro" id="IPR011624">
    <property type="entry name" value="Metal-dep_PHydrolase_7TM_extra"/>
</dbReference>
<evidence type="ECO:0000259" key="2">
    <source>
        <dbReference type="PROSITE" id="PS51831"/>
    </source>
</evidence>
<dbReference type="InterPro" id="IPR003607">
    <property type="entry name" value="HD/PDEase_dom"/>
</dbReference>
<evidence type="ECO:0000313" key="3">
    <source>
        <dbReference type="EMBL" id="PXX21879.1"/>
    </source>
</evidence>
<feature type="transmembrane region" description="Helical" evidence="1">
    <location>
        <begin position="342"/>
        <end position="358"/>
    </location>
</feature>
<protein>
    <recommendedName>
        <fullName evidence="2">HD domain-containing protein</fullName>
    </recommendedName>
</protein>
<dbReference type="CDD" id="cd00077">
    <property type="entry name" value="HDc"/>
    <property type="match status" value="1"/>
</dbReference>